<dbReference type="AlphaFoldDB" id="A0A2Z7ASF4"/>
<name>A0A2Z7ASF4_9LAMI</name>
<keyword evidence="3" id="KW-1185">Reference proteome</keyword>
<sequence>MEQGQASNTGALDEKNRARLLKVKPAQTVADQLGEENQIGDIWSRWMLMREMMVRKQKAPIDEKVTSWESSSEPNVVQEQL</sequence>
<organism evidence="2 3">
    <name type="scientific">Dorcoceras hygrometricum</name>
    <dbReference type="NCBI Taxonomy" id="472368"/>
    <lineage>
        <taxon>Eukaryota</taxon>
        <taxon>Viridiplantae</taxon>
        <taxon>Streptophyta</taxon>
        <taxon>Embryophyta</taxon>
        <taxon>Tracheophyta</taxon>
        <taxon>Spermatophyta</taxon>
        <taxon>Magnoliopsida</taxon>
        <taxon>eudicotyledons</taxon>
        <taxon>Gunneridae</taxon>
        <taxon>Pentapetalae</taxon>
        <taxon>asterids</taxon>
        <taxon>lamiids</taxon>
        <taxon>Lamiales</taxon>
        <taxon>Gesneriaceae</taxon>
        <taxon>Didymocarpoideae</taxon>
        <taxon>Trichosporeae</taxon>
        <taxon>Loxocarpinae</taxon>
        <taxon>Dorcoceras</taxon>
    </lineage>
</organism>
<proteinExistence type="predicted"/>
<dbReference type="Proteomes" id="UP000250235">
    <property type="component" value="Unassembled WGS sequence"/>
</dbReference>
<evidence type="ECO:0000256" key="1">
    <source>
        <dbReference type="SAM" id="MobiDB-lite"/>
    </source>
</evidence>
<accession>A0A2Z7ASF4</accession>
<protein>
    <submittedName>
        <fullName evidence="2">Uncharacterized protein</fullName>
    </submittedName>
</protein>
<evidence type="ECO:0000313" key="2">
    <source>
        <dbReference type="EMBL" id="KZV24841.1"/>
    </source>
</evidence>
<dbReference type="EMBL" id="KV012500">
    <property type="protein sequence ID" value="KZV24841.1"/>
    <property type="molecule type" value="Genomic_DNA"/>
</dbReference>
<feature type="compositionally biased region" description="Polar residues" evidence="1">
    <location>
        <begin position="67"/>
        <end position="81"/>
    </location>
</feature>
<feature type="region of interest" description="Disordered" evidence="1">
    <location>
        <begin position="60"/>
        <end position="81"/>
    </location>
</feature>
<gene>
    <name evidence="2" type="ORF">F511_14724</name>
</gene>
<evidence type="ECO:0000313" key="3">
    <source>
        <dbReference type="Proteomes" id="UP000250235"/>
    </source>
</evidence>
<reference evidence="2 3" key="1">
    <citation type="journal article" date="2015" name="Proc. Natl. Acad. Sci. U.S.A.">
        <title>The resurrection genome of Boea hygrometrica: A blueprint for survival of dehydration.</title>
        <authorList>
            <person name="Xiao L."/>
            <person name="Yang G."/>
            <person name="Zhang L."/>
            <person name="Yang X."/>
            <person name="Zhao S."/>
            <person name="Ji Z."/>
            <person name="Zhou Q."/>
            <person name="Hu M."/>
            <person name="Wang Y."/>
            <person name="Chen M."/>
            <person name="Xu Y."/>
            <person name="Jin H."/>
            <person name="Xiao X."/>
            <person name="Hu G."/>
            <person name="Bao F."/>
            <person name="Hu Y."/>
            <person name="Wan P."/>
            <person name="Li L."/>
            <person name="Deng X."/>
            <person name="Kuang T."/>
            <person name="Xiang C."/>
            <person name="Zhu J.K."/>
            <person name="Oliver M.J."/>
            <person name="He Y."/>
        </authorList>
    </citation>
    <scope>NUCLEOTIDE SEQUENCE [LARGE SCALE GENOMIC DNA]</scope>
    <source>
        <strain evidence="3">cv. XS01</strain>
    </source>
</reference>